<keyword evidence="3" id="KW-1185">Reference proteome</keyword>
<feature type="region of interest" description="Disordered" evidence="1">
    <location>
        <begin position="90"/>
        <end position="114"/>
    </location>
</feature>
<protein>
    <submittedName>
        <fullName evidence="2">Uncharacterized protein</fullName>
    </submittedName>
</protein>
<gene>
    <name evidence="2" type="ORF">CEXT_742081</name>
</gene>
<dbReference type="EMBL" id="BPLR01009623">
    <property type="protein sequence ID" value="GIY33308.1"/>
    <property type="molecule type" value="Genomic_DNA"/>
</dbReference>
<dbReference type="AlphaFoldDB" id="A0AAV4SFY5"/>
<dbReference type="Proteomes" id="UP001054945">
    <property type="component" value="Unassembled WGS sequence"/>
</dbReference>
<reference evidence="2 3" key="1">
    <citation type="submission" date="2021-06" db="EMBL/GenBank/DDBJ databases">
        <title>Caerostris extrusa draft genome.</title>
        <authorList>
            <person name="Kono N."/>
            <person name="Arakawa K."/>
        </authorList>
    </citation>
    <scope>NUCLEOTIDE SEQUENCE [LARGE SCALE GENOMIC DNA]</scope>
</reference>
<name>A0AAV4SFY5_CAEEX</name>
<feature type="compositionally biased region" description="Basic and acidic residues" evidence="1">
    <location>
        <begin position="90"/>
        <end position="111"/>
    </location>
</feature>
<evidence type="ECO:0000256" key="1">
    <source>
        <dbReference type="SAM" id="MobiDB-lite"/>
    </source>
</evidence>
<accession>A0AAV4SFY5</accession>
<comment type="caution">
    <text evidence="2">The sequence shown here is derived from an EMBL/GenBank/DDBJ whole genome shotgun (WGS) entry which is preliminary data.</text>
</comment>
<sequence>MKRVTFSLGQSLSLRPVTLGWNAHCIARSSKGGEKSPICDLRRLFENTAIKNFRKKYVASLRKEISKSSSNFYLRMFHSKEGKVILKTNEEEGEDFTKRSEVRERNKDGGDSVKSMRLLPVTDWSKKESTCF</sequence>
<proteinExistence type="predicted"/>
<evidence type="ECO:0000313" key="2">
    <source>
        <dbReference type="EMBL" id="GIY33308.1"/>
    </source>
</evidence>
<evidence type="ECO:0000313" key="3">
    <source>
        <dbReference type="Proteomes" id="UP001054945"/>
    </source>
</evidence>
<organism evidence="2 3">
    <name type="scientific">Caerostris extrusa</name>
    <name type="common">Bark spider</name>
    <name type="synonym">Caerostris bankana</name>
    <dbReference type="NCBI Taxonomy" id="172846"/>
    <lineage>
        <taxon>Eukaryota</taxon>
        <taxon>Metazoa</taxon>
        <taxon>Ecdysozoa</taxon>
        <taxon>Arthropoda</taxon>
        <taxon>Chelicerata</taxon>
        <taxon>Arachnida</taxon>
        <taxon>Araneae</taxon>
        <taxon>Araneomorphae</taxon>
        <taxon>Entelegynae</taxon>
        <taxon>Araneoidea</taxon>
        <taxon>Araneidae</taxon>
        <taxon>Caerostris</taxon>
    </lineage>
</organism>